<feature type="transmembrane region" description="Helical" evidence="7">
    <location>
        <begin position="355"/>
        <end position="379"/>
    </location>
</feature>
<dbReference type="Proteomes" id="UP000433050">
    <property type="component" value="Unassembled WGS sequence"/>
</dbReference>
<feature type="transmembrane region" description="Helical" evidence="7">
    <location>
        <begin position="130"/>
        <end position="150"/>
    </location>
</feature>
<dbReference type="NCBIfam" id="TIGR00786">
    <property type="entry name" value="dctM"/>
    <property type="match status" value="1"/>
</dbReference>
<dbReference type="InterPro" id="IPR010656">
    <property type="entry name" value="DctM"/>
</dbReference>
<dbReference type="PANTHER" id="PTHR33362:SF2">
    <property type="entry name" value="TRAP TRANSPORTER LARGE PERMEASE PROTEIN"/>
    <property type="match status" value="1"/>
</dbReference>
<reference evidence="9 10" key="1">
    <citation type="submission" date="2019-12" db="EMBL/GenBank/DDBJ databases">
        <authorList>
            <person name="Reyes-Prieto M."/>
        </authorList>
    </citation>
    <scope>NUCLEOTIDE SEQUENCE [LARGE SCALE GENOMIC DNA]</scope>
    <source>
        <strain evidence="9">HF14-78462</strain>
    </source>
</reference>
<evidence type="ECO:0000313" key="9">
    <source>
        <dbReference type="EMBL" id="CAA0101011.1"/>
    </source>
</evidence>
<protein>
    <recommendedName>
        <fullName evidence="7">TRAP transporter large permease protein</fullName>
    </recommendedName>
</protein>
<keyword evidence="7" id="KW-0813">Transport</keyword>
<evidence type="ECO:0000256" key="4">
    <source>
        <dbReference type="ARBA" id="ARBA00022692"/>
    </source>
</evidence>
<feature type="domain" description="TRAP C4-dicarboxylate transport system permease DctM subunit" evidence="8">
    <location>
        <begin position="5"/>
        <end position="415"/>
    </location>
</feature>
<feature type="transmembrane region" description="Helical" evidence="7">
    <location>
        <begin position="399"/>
        <end position="422"/>
    </location>
</feature>
<dbReference type="EMBL" id="CACSAS010000001">
    <property type="protein sequence ID" value="CAA0101011.1"/>
    <property type="molecule type" value="Genomic_DNA"/>
</dbReference>
<evidence type="ECO:0000256" key="3">
    <source>
        <dbReference type="ARBA" id="ARBA00022519"/>
    </source>
</evidence>
<name>A0A5S9PBR0_9HYPH</name>
<proteinExistence type="inferred from homology"/>
<keyword evidence="4 7" id="KW-0812">Transmembrane</keyword>
<dbReference type="GO" id="GO:0005886">
    <property type="term" value="C:plasma membrane"/>
    <property type="evidence" value="ECO:0007669"/>
    <property type="project" value="UniProtKB-SubCell"/>
</dbReference>
<keyword evidence="5 7" id="KW-1133">Transmembrane helix</keyword>
<gene>
    <name evidence="9" type="primary">siaM_1</name>
    <name evidence="9" type="ORF">STARVERO_02693</name>
</gene>
<dbReference type="AlphaFoldDB" id="A0A5S9PBR0"/>
<feature type="transmembrane region" description="Helical" evidence="7">
    <location>
        <begin position="313"/>
        <end position="343"/>
    </location>
</feature>
<dbReference type="PIRSF" id="PIRSF006066">
    <property type="entry name" value="HI0050"/>
    <property type="match status" value="1"/>
</dbReference>
<evidence type="ECO:0000256" key="5">
    <source>
        <dbReference type="ARBA" id="ARBA00022989"/>
    </source>
</evidence>
<comment type="function">
    <text evidence="7">Part of the tripartite ATP-independent periplasmic (TRAP) transport system.</text>
</comment>
<evidence type="ECO:0000256" key="7">
    <source>
        <dbReference type="RuleBase" id="RU369079"/>
    </source>
</evidence>
<comment type="subunit">
    <text evidence="7">The complex comprises the extracytoplasmic solute receptor protein and the two transmembrane proteins.</text>
</comment>
<comment type="similarity">
    <text evidence="7">Belongs to the TRAP transporter large permease family.</text>
</comment>
<dbReference type="RefSeq" id="WP_159599401.1">
    <property type="nucleotide sequence ID" value="NZ_CACSAS010000001.1"/>
</dbReference>
<feature type="transmembrane region" description="Helical" evidence="7">
    <location>
        <begin position="276"/>
        <end position="293"/>
    </location>
</feature>
<keyword evidence="10" id="KW-1185">Reference proteome</keyword>
<dbReference type="InterPro" id="IPR004681">
    <property type="entry name" value="TRAP_DctM"/>
</dbReference>
<evidence type="ECO:0000256" key="1">
    <source>
        <dbReference type="ARBA" id="ARBA00004429"/>
    </source>
</evidence>
<accession>A0A5S9PBR0</accession>
<keyword evidence="2" id="KW-1003">Cell membrane</keyword>
<feature type="transmembrane region" description="Helical" evidence="7">
    <location>
        <begin position="240"/>
        <end position="256"/>
    </location>
</feature>
<comment type="subcellular location">
    <subcellularLocation>
        <location evidence="1 7">Cell inner membrane</location>
        <topology evidence="1 7">Multi-pass membrane protein</topology>
    </subcellularLocation>
</comment>
<dbReference type="Pfam" id="PF06808">
    <property type="entry name" value="DctM"/>
    <property type="match status" value="1"/>
</dbReference>
<dbReference type="GO" id="GO:0022857">
    <property type="term" value="F:transmembrane transporter activity"/>
    <property type="evidence" value="ECO:0007669"/>
    <property type="project" value="UniProtKB-UniRule"/>
</dbReference>
<keyword evidence="3 7" id="KW-0997">Cell inner membrane</keyword>
<sequence>MNLLFLSFVGLLLLGMEVGFAMIVAAWLGLEFKAGPAVDAIMLPTSMLGGISLYALVQIPLFILAGEVMNRGGITRRLVEVSSAWIGQRRGSLGHVGILSNLMLSGISGSAVADAVATGKALIPEMRAKGYGAGYSGAVIASGALLGPIIPPSIPMVVYAQIANVSVAKMFLAGVLPGLLLAAGFLVICSLIGKRRGLPREPAMNWRAKGKVTVRAVWALLMPIIILVGIRMGLMTDTEIAAIAVIYALLVGFFVYRTMKLRDLPAILMSAGRSSAVILFLLAAAAPFSWLVAESQISEHLVEMIRQITDNPHLILLIINVLLLLVGLVLEPLPAMVIFLPALLPLAAELGIDPIHFGAVVVVNLMIGLLHPPIGLLLFVVCSIDRLPFMAVAREVLPFLAWSIMVLVLIIFFPPLTVWLGLGL</sequence>
<feature type="transmembrane region" description="Helical" evidence="7">
    <location>
        <begin position="41"/>
        <end position="66"/>
    </location>
</feature>
<evidence type="ECO:0000259" key="8">
    <source>
        <dbReference type="Pfam" id="PF06808"/>
    </source>
</evidence>
<evidence type="ECO:0000256" key="6">
    <source>
        <dbReference type="ARBA" id="ARBA00023136"/>
    </source>
</evidence>
<evidence type="ECO:0000313" key="10">
    <source>
        <dbReference type="Proteomes" id="UP000433050"/>
    </source>
</evidence>
<feature type="transmembrane region" description="Helical" evidence="7">
    <location>
        <begin position="212"/>
        <end position="234"/>
    </location>
</feature>
<dbReference type="PANTHER" id="PTHR33362">
    <property type="entry name" value="SIALIC ACID TRAP TRANSPORTER PERMEASE PROTEIN SIAT-RELATED"/>
    <property type="match status" value="1"/>
</dbReference>
<evidence type="ECO:0000256" key="2">
    <source>
        <dbReference type="ARBA" id="ARBA00022475"/>
    </source>
</evidence>
<organism evidence="9 10">
    <name type="scientific">Starkeya nomas</name>
    <dbReference type="NCBI Taxonomy" id="2666134"/>
    <lineage>
        <taxon>Bacteria</taxon>
        <taxon>Pseudomonadati</taxon>
        <taxon>Pseudomonadota</taxon>
        <taxon>Alphaproteobacteria</taxon>
        <taxon>Hyphomicrobiales</taxon>
        <taxon>Xanthobacteraceae</taxon>
        <taxon>Starkeya</taxon>
    </lineage>
</organism>
<keyword evidence="6 7" id="KW-0472">Membrane</keyword>
<comment type="caution">
    <text evidence="7">Lacks conserved residue(s) required for the propagation of feature annotation.</text>
</comment>
<feature type="transmembrane region" description="Helical" evidence="7">
    <location>
        <begin position="170"/>
        <end position="192"/>
    </location>
</feature>